<protein>
    <submittedName>
        <fullName evidence="1">Uncharacterized protein</fullName>
    </submittedName>
</protein>
<dbReference type="EMBL" id="JACAQB010000024">
    <property type="protein sequence ID" value="NWB99535.1"/>
    <property type="molecule type" value="Genomic_DNA"/>
</dbReference>
<dbReference type="Proteomes" id="UP000539985">
    <property type="component" value="Unassembled WGS sequence"/>
</dbReference>
<name>A0A7Y7XH44_9PSED</name>
<sequence>MIRELQNNDLHVFLAEAEQNGLVLADLEAACLTFGVGPSELLSRLSVEVAEGFLSGTLAYETCSSIMNGIANTIFDLGMTGDFPQPALSLYQAFDQGEWGRIDDTETSRPSEQYTRPRVVEILRGLQG</sequence>
<comment type="caution">
    <text evidence="1">The sequence shown here is derived from an EMBL/GenBank/DDBJ whole genome shotgun (WGS) entry which is preliminary data.</text>
</comment>
<reference evidence="1 2" key="1">
    <citation type="submission" date="2020-04" db="EMBL/GenBank/DDBJ databases">
        <title>Molecular characterization of pseudomonads from Agaricus bisporus reveal novel blotch 2 pathogens in Western Europe.</title>
        <authorList>
            <person name="Taparia T."/>
            <person name="Krijger M."/>
            <person name="Haynes E."/>
            <person name="Elpinstone J.G."/>
            <person name="Noble R."/>
            <person name="Van Der Wolf J."/>
        </authorList>
    </citation>
    <scope>NUCLEOTIDE SEQUENCE [LARGE SCALE GENOMIC DNA]</scope>
    <source>
        <strain evidence="1 2">H7001</strain>
    </source>
</reference>
<evidence type="ECO:0000313" key="1">
    <source>
        <dbReference type="EMBL" id="NWB99535.1"/>
    </source>
</evidence>
<organism evidence="1 2">
    <name type="scientific">Pseudomonas gingeri</name>
    <dbReference type="NCBI Taxonomy" id="117681"/>
    <lineage>
        <taxon>Bacteria</taxon>
        <taxon>Pseudomonadati</taxon>
        <taxon>Pseudomonadota</taxon>
        <taxon>Gammaproteobacteria</taxon>
        <taxon>Pseudomonadales</taxon>
        <taxon>Pseudomonadaceae</taxon>
        <taxon>Pseudomonas</taxon>
    </lineage>
</organism>
<dbReference type="RefSeq" id="WP_177105127.1">
    <property type="nucleotide sequence ID" value="NZ_JACAQB010000024.1"/>
</dbReference>
<dbReference type="AlphaFoldDB" id="A0A7Y7XH44"/>
<evidence type="ECO:0000313" key="2">
    <source>
        <dbReference type="Proteomes" id="UP000539985"/>
    </source>
</evidence>
<gene>
    <name evidence="1" type="ORF">HX882_26965</name>
</gene>
<proteinExistence type="predicted"/>
<accession>A0A7Y7XH44</accession>